<dbReference type="AlphaFoldDB" id="A0A5J5G6C3"/>
<dbReference type="GO" id="GO:0160206">
    <property type="term" value="F:tRNA (cytidine(32)/uridine(32)-2'-O)-methyltransferase activity"/>
    <property type="evidence" value="ECO:0007669"/>
    <property type="project" value="UniProtKB-EC"/>
</dbReference>
<dbReference type="GO" id="GO:0003723">
    <property type="term" value="F:RNA binding"/>
    <property type="evidence" value="ECO:0007669"/>
    <property type="project" value="InterPro"/>
</dbReference>
<evidence type="ECO:0000259" key="6">
    <source>
        <dbReference type="Pfam" id="PF00588"/>
    </source>
</evidence>
<organism evidence="7 9">
    <name type="scientific">Affinibrenneria salicis</name>
    <dbReference type="NCBI Taxonomy" id="2590031"/>
    <lineage>
        <taxon>Bacteria</taxon>
        <taxon>Pseudomonadati</taxon>
        <taxon>Pseudomonadota</taxon>
        <taxon>Gammaproteobacteria</taxon>
        <taxon>Enterobacterales</taxon>
        <taxon>Pectobacteriaceae</taxon>
        <taxon>Affinibrenneria</taxon>
    </lineage>
</organism>
<dbReference type="SUPFAM" id="SSF75217">
    <property type="entry name" value="alpha/beta knot"/>
    <property type="match status" value="1"/>
</dbReference>
<comment type="subunit">
    <text evidence="5">Homodimer.</text>
</comment>
<dbReference type="InterPro" id="IPR029026">
    <property type="entry name" value="tRNA_m1G_MTases_N"/>
</dbReference>
<dbReference type="GO" id="GO:0005829">
    <property type="term" value="C:cytosol"/>
    <property type="evidence" value="ECO:0007669"/>
    <property type="project" value="TreeGrafter"/>
</dbReference>
<evidence type="ECO:0000256" key="5">
    <source>
        <dbReference type="RuleBase" id="RU362024"/>
    </source>
</evidence>
<evidence type="ECO:0000313" key="9">
    <source>
        <dbReference type="Proteomes" id="UP000335415"/>
    </source>
</evidence>
<evidence type="ECO:0000313" key="7">
    <source>
        <dbReference type="EMBL" id="KAA9002681.1"/>
    </source>
</evidence>
<evidence type="ECO:0000313" key="8">
    <source>
        <dbReference type="EMBL" id="KAA9003032.1"/>
    </source>
</evidence>
<comment type="caution">
    <text evidence="7">The sequence shown here is derived from an EMBL/GenBank/DDBJ whole genome shotgun (WGS) entry which is preliminary data.</text>
</comment>
<gene>
    <name evidence="5" type="primary">trmJ</name>
    <name evidence="7" type="ORF">FJU30_01410</name>
    <name evidence="8" type="ORF">FJU30_03355</name>
</gene>
<dbReference type="InterPro" id="IPR004384">
    <property type="entry name" value="RNA_MeTrfase_TrmJ/LasT"/>
</dbReference>
<dbReference type="FunFam" id="3.40.1280.10:FF:000014">
    <property type="entry name" value="Predicted protein"/>
    <property type="match status" value="1"/>
</dbReference>
<keyword evidence="3 7" id="KW-0808">Transferase</keyword>
<dbReference type="EMBL" id="VYKJ01000001">
    <property type="protein sequence ID" value="KAA9003032.1"/>
    <property type="molecule type" value="Genomic_DNA"/>
</dbReference>
<comment type="catalytic activity">
    <reaction evidence="5">
        <text>uridine(32) in tRNA + S-adenosyl-L-methionine = 2'-O-methyluridine(32) in tRNA + S-adenosyl-L-homocysteine + H(+)</text>
        <dbReference type="Rhea" id="RHEA:42936"/>
        <dbReference type="Rhea" id="RHEA-COMP:10107"/>
        <dbReference type="Rhea" id="RHEA-COMP:10290"/>
        <dbReference type="ChEBI" id="CHEBI:15378"/>
        <dbReference type="ChEBI" id="CHEBI:57856"/>
        <dbReference type="ChEBI" id="CHEBI:59789"/>
        <dbReference type="ChEBI" id="CHEBI:65315"/>
        <dbReference type="ChEBI" id="CHEBI:74478"/>
        <dbReference type="EC" id="2.1.1.200"/>
    </reaction>
</comment>
<dbReference type="EC" id="2.1.1.200" evidence="5"/>
<dbReference type="RefSeq" id="WP_150433651.1">
    <property type="nucleotide sequence ID" value="NZ_VYKJ01000001.1"/>
</dbReference>
<comment type="function">
    <text evidence="5">Catalyzes the formation of 2'O-methylated cytidine (Cm32) or 2'O-methylated uridine (Um32) at position 32 in tRNA.</text>
</comment>
<keyword evidence="9" id="KW-1185">Reference proteome</keyword>
<sequence>MRFCIILVSPARPENVGAAARAMKTMGFAELRIVDSLAHQQPAARWVAHGSGDILDGAVTFPSLSAALHDVDFTIATTARSRAHFHYFCTPPELGGMLEEKRRWINRAALVFGREDSGLTNDELALADILTGVPMQADYPSLNLGQAVMVYCYQLASLVQSAAPAVAEAQPGQLAALRQRVDRLLVSLQVADDEKLRDWLQQRLGWLEQRDTAMLHTLLHDAEKALAEKDSEK</sequence>
<comment type="subcellular location">
    <subcellularLocation>
        <location evidence="5">Cytoplasm</location>
    </subcellularLocation>
</comment>
<dbReference type="NCBIfam" id="TIGR00050">
    <property type="entry name" value="rRNA_methyl_1"/>
    <property type="match status" value="1"/>
</dbReference>
<dbReference type="EMBL" id="VYKJ01000001">
    <property type="protein sequence ID" value="KAA9002681.1"/>
    <property type="molecule type" value="Genomic_DNA"/>
</dbReference>
<evidence type="ECO:0000256" key="2">
    <source>
        <dbReference type="ARBA" id="ARBA00022603"/>
    </source>
</evidence>
<dbReference type="PIRSF" id="PIRSF004808">
    <property type="entry name" value="LasT"/>
    <property type="match status" value="1"/>
</dbReference>
<comment type="similarity">
    <text evidence="1">Belongs to the class IV-like SAM-binding methyltransferase superfamily. RNA methyltransferase TrmH family.</text>
</comment>
<protein>
    <recommendedName>
        <fullName evidence="5">tRNA (cytidine/uridine-2'-O-)-methyltransferase TrmJ</fullName>
        <ecNumber evidence="5">2.1.1.200</ecNumber>
    </recommendedName>
    <alternativeName>
        <fullName evidence="5">tRNA (cytidine(32)/uridine(32)-2'-O)-methyltransferase</fullName>
    </alternativeName>
    <alternativeName>
        <fullName evidence="5">tRNA Cm32/Um32 methyltransferase</fullName>
    </alternativeName>
</protein>
<keyword evidence="2 5" id="KW-0489">Methyltransferase</keyword>
<comment type="catalytic activity">
    <reaction evidence="5">
        <text>cytidine(32) in tRNA + S-adenosyl-L-methionine = 2'-O-methylcytidine(32) in tRNA + S-adenosyl-L-homocysteine + H(+)</text>
        <dbReference type="Rhea" id="RHEA:42932"/>
        <dbReference type="Rhea" id="RHEA-COMP:10288"/>
        <dbReference type="Rhea" id="RHEA-COMP:10289"/>
        <dbReference type="ChEBI" id="CHEBI:15378"/>
        <dbReference type="ChEBI" id="CHEBI:57856"/>
        <dbReference type="ChEBI" id="CHEBI:59789"/>
        <dbReference type="ChEBI" id="CHEBI:74495"/>
        <dbReference type="ChEBI" id="CHEBI:82748"/>
        <dbReference type="EC" id="2.1.1.200"/>
    </reaction>
</comment>
<dbReference type="InterPro" id="IPR001537">
    <property type="entry name" value="SpoU_MeTrfase"/>
</dbReference>
<accession>A0A5J5G6C3</accession>
<dbReference type="PANTHER" id="PTHR42786:SF1">
    <property type="entry name" value="TRNA (CYTIDINE_URIDINE-2'-O-)-METHYLTRANSFERASE TRMJ"/>
    <property type="match status" value="1"/>
</dbReference>
<dbReference type="PANTHER" id="PTHR42786">
    <property type="entry name" value="TRNA/RRNA METHYLTRANSFERASE"/>
    <property type="match status" value="1"/>
</dbReference>
<dbReference type="InterPro" id="IPR029028">
    <property type="entry name" value="Alpha/beta_knot_MTases"/>
</dbReference>
<dbReference type="Proteomes" id="UP000335415">
    <property type="component" value="Unassembled WGS sequence"/>
</dbReference>
<keyword evidence="5" id="KW-0819">tRNA processing</keyword>
<proteinExistence type="inferred from homology"/>
<name>A0A5J5G6C3_9GAMM</name>
<dbReference type="Pfam" id="PF00588">
    <property type="entry name" value="SpoU_methylase"/>
    <property type="match status" value="1"/>
</dbReference>
<dbReference type="CDD" id="cd18093">
    <property type="entry name" value="SpoU-like_TrmJ"/>
    <property type="match status" value="1"/>
</dbReference>
<feature type="domain" description="tRNA/rRNA methyltransferase SpoU type" evidence="6">
    <location>
        <begin position="3"/>
        <end position="153"/>
    </location>
</feature>
<keyword evidence="5" id="KW-0963">Cytoplasm</keyword>
<keyword evidence="4 5" id="KW-0949">S-adenosyl-L-methionine</keyword>
<evidence type="ECO:0000256" key="3">
    <source>
        <dbReference type="ARBA" id="ARBA00022679"/>
    </source>
</evidence>
<evidence type="ECO:0000256" key="1">
    <source>
        <dbReference type="ARBA" id="ARBA00007228"/>
    </source>
</evidence>
<reference evidence="7 9" key="1">
    <citation type="submission" date="2019-09" db="EMBL/GenBank/DDBJ databases">
        <authorList>
            <person name="Li Y."/>
        </authorList>
    </citation>
    <scope>NUCLEOTIDE SEQUENCE [LARGE SCALE GENOMIC DNA]</scope>
    <source>
        <strain evidence="7 9">L3-3HA</strain>
    </source>
</reference>
<dbReference type="NCBIfam" id="NF007752">
    <property type="entry name" value="PRK10433.1"/>
    <property type="match status" value="1"/>
</dbReference>
<evidence type="ECO:0000256" key="4">
    <source>
        <dbReference type="ARBA" id="ARBA00022691"/>
    </source>
</evidence>
<dbReference type="OrthoDB" id="9806346at2"/>
<dbReference type="GO" id="GO:0002128">
    <property type="term" value="P:tRNA nucleoside ribose methylation"/>
    <property type="evidence" value="ECO:0007669"/>
    <property type="project" value="TreeGrafter"/>
</dbReference>
<dbReference type="Gene3D" id="3.40.1280.10">
    <property type="match status" value="1"/>
</dbReference>